<dbReference type="Gene3D" id="3.30.70.2390">
    <property type="match status" value="1"/>
</dbReference>
<dbReference type="EMBL" id="CAEZXK010000039">
    <property type="protein sequence ID" value="CAB4693019.1"/>
    <property type="molecule type" value="Genomic_DNA"/>
</dbReference>
<sequence length="168" mass="18091">MADKFPTDEFDAAPVHGGRHRIRRTAKHRILEFLKIASFSAIVALVGYVGLKGIDSLNFFTDNSTVVAQPVVEEQKPLVVVLDATEQQGFAGKWALTLANAGFNVASAANYTPADRAEREKTVVHIRSAADQATAEAIAKRLKLASVLVSTQFADAITVVLGTDLEQN</sequence>
<feature type="transmembrane region" description="Helical" evidence="1">
    <location>
        <begin position="30"/>
        <end position="51"/>
    </location>
</feature>
<protein>
    <submittedName>
        <fullName evidence="3">Unannotated protein</fullName>
    </submittedName>
</protein>
<keyword evidence="1" id="KW-0812">Transmembrane</keyword>
<evidence type="ECO:0000313" key="3">
    <source>
        <dbReference type="EMBL" id="CAB4693019.1"/>
    </source>
</evidence>
<dbReference type="AlphaFoldDB" id="A0A6J6P2A7"/>
<feature type="domain" description="LytR/CpsA/Psr regulator C-terminal" evidence="2">
    <location>
        <begin position="79"/>
        <end position="164"/>
    </location>
</feature>
<proteinExistence type="predicted"/>
<name>A0A6J6P2A7_9ZZZZ</name>
<reference evidence="3" key="1">
    <citation type="submission" date="2020-05" db="EMBL/GenBank/DDBJ databases">
        <authorList>
            <person name="Chiriac C."/>
            <person name="Salcher M."/>
            <person name="Ghai R."/>
            <person name="Kavagutti S V."/>
        </authorList>
    </citation>
    <scope>NUCLEOTIDE SEQUENCE</scope>
</reference>
<gene>
    <name evidence="3" type="ORF">UFOPK2370_01084</name>
</gene>
<dbReference type="Pfam" id="PF13399">
    <property type="entry name" value="LytR_C"/>
    <property type="match status" value="1"/>
</dbReference>
<evidence type="ECO:0000259" key="2">
    <source>
        <dbReference type="Pfam" id="PF13399"/>
    </source>
</evidence>
<dbReference type="InterPro" id="IPR027381">
    <property type="entry name" value="LytR/CpsA/Psr_C"/>
</dbReference>
<evidence type="ECO:0000256" key="1">
    <source>
        <dbReference type="SAM" id="Phobius"/>
    </source>
</evidence>
<keyword evidence="1" id="KW-1133">Transmembrane helix</keyword>
<accession>A0A6J6P2A7</accession>
<organism evidence="3">
    <name type="scientific">freshwater metagenome</name>
    <dbReference type="NCBI Taxonomy" id="449393"/>
    <lineage>
        <taxon>unclassified sequences</taxon>
        <taxon>metagenomes</taxon>
        <taxon>ecological metagenomes</taxon>
    </lineage>
</organism>
<keyword evidence="1" id="KW-0472">Membrane</keyword>